<dbReference type="PANTHER" id="PTHR43163:SF6">
    <property type="entry name" value="DIPEPTIDE TRANSPORT SYSTEM PERMEASE PROTEIN DPPB-RELATED"/>
    <property type="match status" value="1"/>
</dbReference>
<comment type="similarity">
    <text evidence="7">Belongs to the binding-protein-dependent transport system permease family.</text>
</comment>
<keyword evidence="6 7" id="KW-0472">Membrane</keyword>
<feature type="domain" description="ABC transmembrane type-1" evidence="8">
    <location>
        <begin position="1"/>
        <end position="97"/>
    </location>
</feature>
<dbReference type="RefSeq" id="WP_281396333.1">
    <property type="nucleotide sequence ID" value="NZ_BAABIX010000008.1"/>
</dbReference>
<comment type="subcellular location">
    <subcellularLocation>
        <location evidence="1 7">Cell membrane</location>
        <topology evidence="1 7">Multi-pass membrane protein</topology>
    </subcellularLocation>
</comment>
<keyword evidence="2 7" id="KW-0813">Transport</keyword>
<dbReference type="InterPro" id="IPR000515">
    <property type="entry name" value="MetI-like"/>
</dbReference>
<evidence type="ECO:0000313" key="9">
    <source>
        <dbReference type="EMBL" id="MBB5136713.1"/>
    </source>
</evidence>
<evidence type="ECO:0000256" key="6">
    <source>
        <dbReference type="ARBA" id="ARBA00023136"/>
    </source>
</evidence>
<evidence type="ECO:0000256" key="7">
    <source>
        <dbReference type="RuleBase" id="RU363032"/>
    </source>
</evidence>
<evidence type="ECO:0000256" key="5">
    <source>
        <dbReference type="ARBA" id="ARBA00022989"/>
    </source>
</evidence>
<dbReference type="PROSITE" id="PS50928">
    <property type="entry name" value="ABC_TM1"/>
    <property type="match status" value="1"/>
</dbReference>
<feature type="transmembrane region" description="Helical" evidence="7">
    <location>
        <begin position="32"/>
        <end position="54"/>
    </location>
</feature>
<dbReference type="AlphaFoldDB" id="A0A840PFJ0"/>
<organism evidence="9 10">
    <name type="scientific">Thermocatellispora tengchongensis</name>
    <dbReference type="NCBI Taxonomy" id="1073253"/>
    <lineage>
        <taxon>Bacteria</taxon>
        <taxon>Bacillati</taxon>
        <taxon>Actinomycetota</taxon>
        <taxon>Actinomycetes</taxon>
        <taxon>Streptosporangiales</taxon>
        <taxon>Streptosporangiaceae</taxon>
        <taxon>Thermocatellispora</taxon>
    </lineage>
</organism>
<keyword evidence="5 7" id="KW-1133">Transmembrane helix</keyword>
<evidence type="ECO:0000256" key="4">
    <source>
        <dbReference type="ARBA" id="ARBA00022692"/>
    </source>
</evidence>
<dbReference type="EMBL" id="JACHGN010000015">
    <property type="protein sequence ID" value="MBB5136713.1"/>
    <property type="molecule type" value="Genomic_DNA"/>
</dbReference>
<sequence>MQQDFITFARIRGLSPARVLVRYALRNSALPVVTSAGLLLIATLSAGLFVEQVFSLPGIGTLLLQAVINKDIPVVQGLAILMGAVVAVVNLAVDLLGLALDPRTRTISKAGA</sequence>
<accession>A0A840PFJ0</accession>
<dbReference type="InterPro" id="IPR035906">
    <property type="entry name" value="MetI-like_sf"/>
</dbReference>
<keyword evidence="10" id="KW-1185">Reference proteome</keyword>
<comment type="caution">
    <text evidence="9">The sequence shown here is derived from an EMBL/GenBank/DDBJ whole genome shotgun (WGS) entry which is preliminary data.</text>
</comment>
<proteinExistence type="inferred from homology"/>
<protein>
    <submittedName>
        <fullName evidence="9">ABC-type dipeptide/oligopeptide/nickel transport system permease component</fullName>
    </submittedName>
</protein>
<keyword evidence="4 7" id="KW-0812">Transmembrane</keyword>
<dbReference type="GO" id="GO:0005886">
    <property type="term" value="C:plasma membrane"/>
    <property type="evidence" value="ECO:0007669"/>
    <property type="project" value="UniProtKB-SubCell"/>
</dbReference>
<dbReference type="Gene3D" id="1.10.3720.10">
    <property type="entry name" value="MetI-like"/>
    <property type="match status" value="1"/>
</dbReference>
<evidence type="ECO:0000313" key="10">
    <source>
        <dbReference type="Proteomes" id="UP000578449"/>
    </source>
</evidence>
<dbReference type="GO" id="GO:0055085">
    <property type="term" value="P:transmembrane transport"/>
    <property type="evidence" value="ECO:0007669"/>
    <property type="project" value="InterPro"/>
</dbReference>
<dbReference type="PANTHER" id="PTHR43163">
    <property type="entry name" value="DIPEPTIDE TRANSPORT SYSTEM PERMEASE PROTEIN DPPB-RELATED"/>
    <property type="match status" value="1"/>
</dbReference>
<reference evidence="9 10" key="1">
    <citation type="submission" date="2020-08" db="EMBL/GenBank/DDBJ databases">
        <title>Genomic Encyclopedia of Type Strains, Phase IV (KMG-IV): sequencing the most valuable type-strain genomes for metagenomic binning, comparative biology and taxonomic classification.</title>
        <authorList>
            <person name="Goeker M."/>
        </authorList>
    </citation>
    <scope>NUCLEOTIDE SEQUENCE [LARGE SCALE GENOMIC DNA]</scope>
    <source>
        <strain evidence="9 10">DSM 45615</strain>
    </source>
</reference>
<dbReference type="SUPFAM" id="SSF161098">
    <property type="entry name" value="MetI-like"/>
    <property type="match status" value="1"/>
</dbReference>
<feature type="transmembrane region" description="Helical" evidence="7">
    <location>
        <begin position="74"/>
        <end position="100"/>
    </location>
</feature>
<evidence type="ECO:0000256" key="3">
    <source>
        <dbReference type="ARBA" id="ARBA00022475"/>
    </source>
</evidence>
<evidence type="ECO:0000256" key="1">
    <source>
        <dbReference type="ARBA" id="ARBA00004651"/>
    </source>
</evidence>
<dbReference type="Proteomes" id="UP000578449">
    <property type="component" value="Unassembled WGS sequence"/>
</dbReference>
<evidence type="ECO:0000256" key="2">
    <source>
        <dbReference type="ARBA" id="ARBA00022448"/>
    </source>
</evidence>
<name>A0A840PFJ0_9ACTN</name>
<keyword evidence="3" id="KW-1003">Cell membrane</keyword>
<dbReference type="Pfam" id="PF00528">
    <property type="entry name" value="BPD_transp_1"/>
    <property type="match status" value="1"/>
</dbReference>
<gene>
    <name evidence="9" type="ORF">HNP84_006464</name>
</gene>
<evidence type="ECO:0000259" key="8">
    <source>
        <dbReference type="PROSITE" id="PS50928"/>
    </source>
</evidence>